<feature type="transmembrane region" description="Helical" evidence="8">
    <location>
        <begin position="172"/>
        <end position="192"/>
    </location>
</feature>
<dbReference type="CDD" id="cd18540">
    <property type="entry name" value="ABC_6TM_exporter_like"/>
    <property type="match status" value="1"/>
</dbReference>
<gene>
    <name evidence="11" type="ORF">ATC1_13766</name>
</gene>
<keyword evidence="4" id="KW-0547">Nucleotide-binding</keyword>
<feature type="domain" description="ABC transmembrane type-1" evidence="10">
    <location>
        <begin position="35"/>
        <end position="317"/>
    </location>
</feature>
<evidence type="ECO:0000256" key="1">
    <source>
        <dbReference type="ARBA" id="ARBA00004651"/>
    </source>
</evidence>
<feature type="domain" description="ABC transporter" evidence="9">
    <location>
        <begin position="351"/>
        <end position="587"/>
    </location>
</feature>
<dbReference type="EMBL" id="DF968181">
    <property type="protein sequence ID" value="GAP40786.1"/>
    <property type="molecule type" value="Genomic_DNA"/>
</dbReference>
<dbReference type="RefSeq" id="WP_062280678.1">
    <property type="nucleotide sequence ID" value="NZ_DF968181.1"/>
</dbReference>
<evidence type="ECO:0000256" key="8">
    <source>
        <dbReference type="SAM" id="Phobius"/>
    </source>
</evidence>
<evidence type="ECO:0000313" key="12">
    <source>
        <dbReference type="Proteomes" id="UP000053370"/>
    </source>
</evidence>
<evidence type="ECO:0000313" key="11">
    <source>
        <dbReference type="EMBL" id="GAP40786.1"/>
    </source>
</evidence>
<dbReference type="InterPro" id="IPR003593">
    <property type="entry name" value="AAA+_ATPase"/>
</dbReference>
<dbReference type="PROSITE" id="PS00211">
    <property type="entry name" value="ABC_TRANSPORTER_1"/>
    <property type="match status" value="1"/>
</dbReference>
<dbReference type="AlphaFoldDB" id="A0A0S7BSE7"/>
<dbReference type="InterPro" id="IPR027417">
    <property type="entry name" value="P-loop_NTPase"/>
</dbReference>
<feature type="transmembrane region" description="Helical" evidence="8">
    <location>
        <begin position="254"/>
        <end position="276"/>
    </location>
</feature>
<keyword evidence="5" id="KW-0067">ATP-binding</keyword>
<dbReference type="PANTHER" id="PTHR43394:SF1">
    <property type="entry name" value="ATP-BINDING CASSETTE SUB-FAMILY B MEMBER 10, MITOCHONDRIAL"/>
    <property type="match status" value="1"/>
</dbReference>
<evidence type="ECO:0000256" key="6">
    <source>
        <dbReference type="ARBA" id="ARBA00022989"/>
    </source>
</evidence>
<dbReference type="CDD" id="cd03254">
    <property type="entry name" value="ABCC_Glucan_exporter_like"/>
    <property type="match status" value="1"/>
</dbReference>
<evidence type="ECO:0000256" key="2">
    <source>
        <dbReference type="ARBA" id="ARBA00022448"/>
    </source>
</evidence>
<dbReference type="GO" id="GO:0016887">
    <property type="term" value="F:ATP hydrolysis activity"/>
    <property type="evidence" value="ECO:0007669"/>
    <property type="project" value="InterPro"/>
</dbReference>
<feature type="transmembrane region" description="Helical" evidence="8">
    <location>
        <begin position="33"/>
        <end position="54"/>
    </location>
</feature>
<dbReference type="Proteomes" id="UP000053370">
    <property type="component" value="Unassembled WGS sequence"/>
</dbReference>
<dbReference type="GO" id="GO:0005524">
    <property type="term" value="F:ATP binding"/>
    <property type="evidence" value="ECO:0007669"/>
    <property type="project" value="UniProtKB-KW"/>
</dbReference>
<accession>A0A0S7BSE7</accession>
<evidence type="ECO:0000256" key="7">
    <source>
        <dbReference type="ARBA" id="ARBA00023136"/>
    </source>
</evidence>
<organism evidence="11">
    <name type="scientific">Flexilinea flocculi</name>
    <dbReference type="NCBI Taxonomy" id="1678840"/>
    <lineage>
        <taxon>Bacteria</taxon>
        <taxon>Bacillati</taxon>
        <taxon>Chloroflexota</taxon>
        <taxon>Anaerolineae</taxon>
        <taxon>Anaerolineales</taxon>
        <taxon>Anaerolineaceae</taxon>
        <taxon>Flexilinea</taxon>
    </lineage>
</organism>
<dbReference type="PANTHER" id="PTHR43394">
    <property type="entry name" value="ATP-DEPENDENT PERMEASE MDL1, MITOCHONDRIAL"/>
    <property type="match status" value="1"/>
</dbReference>
<dbReference type="PATRIC" id="fig|1678840.3.peg.2134"/>
<dbReference type="Gene3D" id="3.40.50.300">
    <property type="entry name" value="P-loop containing nucleotide triphosphate hydrolases"/>
    <property type="match status" value="1"/>
</dbReference>
<dbReference type="GO" id="GO:0015421">
    <property type="term" value="F:ABC-type oligopeptide transporter activity"/>
    <property type="evidence" value="ECO:0007669"/>
    <property type="project" value="TreeGrafter"/>
</dbReference>
<feature type="transmembrane region" description="Helical" evidence="8">
    <location>
        <begin position="75"/>
        <end position="95"/>
    </location>
</feature>
<proteinExistence type="predicted"/>
<dbReference type="FunFam" id="3.40.50.300:FF:000287">
    <property type="entry name" value="Multidrug ABC transporter ATP-binding protein"/>
    <property type="match status" value="1"/>
</dbReference>
<dbReference type="SMART" id="SM00382">
    <property type="entry name" value="AAA"/>
    <property type="match status" value="1"/>
</dbReference>
<dbReference type="InterPro" id="IPR036640">
    <property type="entry name" value="ABC1_TM_sf"/>
</dbReference>
<dbReference type="InterPro" id="IPR017871">
    <property type="entry name" value="ABC_transporter-like_CS"/>
</dbReference>
<dbReference type="SUPFAM" id="SSF52540">
    <property type="entry name" value="P-loop containing nucleoside triphosphate hydrolases"/>
    <property type="match status" value="1"/>
</dbReference>
<dbReference type="PROSITE" id="PS50893">
    <property type="entry name" value="ABC_TRANSPORTER_2"/>
    <property type="match status" value="1"/>
</dbReference>
<evidence type="ECO:0000256" key="5">
    <source>
        <dbReference type="ARBA" id="ARBA00022840"/>
    </source>
</evidence>
<dbReference type="GO" id="GO:0005886">
    <property type="term" value="C:plasma membrane"/>
    <property type="evidence" value="ECO:0007669"/>
    <property type="project" value="UniProtKB-SubCell"/>
</dbReference>
<evidence type="ECO:0000259" key="9">
    <source>
        <dbReference type="PROSITE" id="PS50893"/>
    </source>
</evidence>
<dbReference type="PROSITE" id="PS50929">
    <property type="entry name" value="ABC_TM1F"/>
    <property type="match status" value="1"/>
</dbReference>
<keyword evidence="3 8" id="KW-0812">Transmembrane</keyword>
<evidence type="ECO:0000259" key="10">
    <source>
        <dbReference type="PROSITE" id="PS50929"/>
    </source>
</evidence>
<evidence type="ECO:0000256" key="4">
    <source>
        <dbReference type="ARBA" id="ARBA00022741"/>
    </source>
</evidence>
<sequence length="601" mass="68214">MTEDFFDEEDFQGKIDRNIIKRIFQFAIPYRNWFFAFICFTLLTTLMDSIQVILNKFLIDQAILTGSKSEAVRIVRYYGLTILVQAVSVFGFVYIAGMIGERIWYDLRQKMFTHLQKLSLSYFSVTPVGWIMSRVNSDSYRISDLVTWGLVDSSFAIVNILVSLGFMLAINWQMALIVLAITPIMIVTAWQFRLRILKEYRNVRRLNSKVTGSYNENISGIRVIKGLLREQENLREFNELTSPMFQSAYRAARLNALFLPCIQILSAVALASIILLSQKKIDSGMITIGGIQAFINYVTSMLWPVQDLARVYGEMQQSIASGERIFTLLDTEPVIRDSADAYEPESIAGDIEFDHVSFYYDDGDGTPVLEDFSLKVRQGEVIALVGSTGGGKSTIVNLLCRFYEPKKGVIRINGNDYKTYKMESIQSRIGMVLQVPHLFSGTIRENLQYGNLNASDDQLHEAAKAAGADEFIQRLPNGYDEQVGENGNLLSVGQKQLISLARAILANPELFIMDEATSSVDTITENLIQKGMEQLMKGRTSFIIAHRLSTIKRADRIIVIEDGRIIEEGTHNGLLKQKGKYYHLYTQQFRQEKEKDYALQL</sequence>
<dbReference type="InterPro" id="IPR003439">
    <property type="entry name" value="ABC_transporter-like_ATP-bd"/>
</dbReference>
<feature type="transmembrane region" description="Helical" evidence="8">
    <location>
        <begin position="145"/>
        <end position="166"/>
    </location>
</feature>
<dbReference type="Pfam" id="PF00664">
    <property type="entry name" value="ABC_membrane"/>
    <property type="match status" value="1"/>
</dbReference>
<protein>
    <submittedName>
        <fullName evidence="11">ABC-type multidrug transport system, ATPase and permease component</fullName>
    </submittedName>
</protein>
<keyword evidence="6 8" id="KW-1133">Transmembrane helix</keyword>
<comment type="subcellular location">
    <subcellularLocation>
        <location evidence="1">Cell membrane</location>
        <topology evidence="1">Multi-pass membrane protein</topology>
    </subcellularLocation>
</comment>
<dbReference type="Pfam" id="PF00005">
    <property type="entry name" value="ABC_tran"/>
    <property type="match status" value="1"/>
</dbReference>
<reference evidence="11" key="1">
    <citation type="journal article" date="2015" name="Genome Announc.">
        <title>Draft Genome Sequence of Anaerolineae Strain TC1, a Novel Isolate from a Methanogenic Wastewater Treatment System.</title>
        <authorList>
            <person name="Matsuura N."/>
            <person name="Tourlousse D.M."/>
            <person name="Sun L."/>
            <person name="Toyonaga M."/>
            <person name="Kuroda K."/>
            <person name="Ohashi A."/>
            <person name="Cruz R."/>
            <person name="Yamaguchi T."/>
            <person name="Sekiguchi Y."/>
        </authorList>
    </citation>
    <scope>NUCLEOTIDE SEQUENCE [LARGE SCALE GENOMIC DNA]</scope>
    <source>
        <strain evidence="11">TC1</strain>
    </source>
</reference>
<dbReference type="STRING" id="1678840.ATC1_13766"/>
<keyword evidence="12" id="KW-1185">Reference proteome</keyword>
<name>A0A0S7BSE7_9CHLR</name>
<keyword evidence="7 8" id="KW-0472">Membrane</keyword>
<dbReference type="InterPro" id="IPR011527">
    <property type="entry name" value="ABC1_TM_dom"/>
</dbReference>
<feature type="transmembrane region" description="Helical" evidence="8">
    <location>
        <begin position="115"/>
        <end position="133"/>
    </location>
</feature>
<dbReference type="SUPFAM" id="SSF90123">
    <property type="entry name" value="ABC transporter transmembrane region"/>
    <property type="match status" value="1"/>
</dbReference>
<dbReference type="Gene3D" id="1.20.1560.10">
    <property type="entry name" value="ABC transporter type 1, transmembrane domain"/>
    <property type="match status" value="1"/>
</dbReference>
<keyword evidence="2" id="KW-0813">Transport</keyword>
<dbReference type="InterPro" id="IPR039421">
    <property type="entry name" value="Type_1_exporter"/>
</dbReference>
<evidence type="ECO:0000256" key="3">
    <source>
        <dbReference type="ARBA" id="ARBA00022692"/>
    </source>
</evidence>